<organism evidence="4">
    <name type="scientific">Betula platyphylla</name>
    <name type="common">Asian white birch</name>
    <dbReference type="NCBI Taxonomy" id="78630"/>
    <lineage>
        <taxon>Eukaryota</taxon>
        <taxon>Viridiplantae</taxon>
        <taxon>Streptophyta</taxon>
        <taxon>Embryophyta</taxon>
        <taxon>Tracheophyta</taxon>
        <taxon>Spermatophyta</taxon>
        <taxon>Magnoliopsida</taxon>
        <taxon>eudicotyledons</taxon>
        <taxon>Gunneridae</taxon>
        <taxon>Pentapetalae</taxon>
        <taxon>rosids</taxon>
        <taxon>fabids</taxon>
        <taxon>Fagales</taxon>
        <taxon>Betulaceae</taxon>
        <taxon>Betula</taxon>
    </lineage>
</organism>
<dbReference type="AlphaFoldDB" id="A0A9E9L6A5"/>
<evidence type="ECO:0000259" key="3">
    <source>
        <dbReference type="PROSITE" id="PS50102"/>
    </source>
</evidence>
<keyword evidence="2" id="KW-1133">Transmembrane helix</keyword>
<dbReference type="PANTHER" id="PTHR23099">
    <property type="entry name" value="TRANSCRIPTIONAL REGULATOR"/>
    <property type="match status" value="1"/>
</dbReference>
<feature type="transmembrane region" description="Helical" evidence="2">
    <location>
        <begin position="67"/>
        <end position="92"/>
    </location>
</feature>
<accession>A0A9E9L6A5</accession>
<keyword evidence="2" id="KW-0472">Membrane</keyword>
<keyword evidence="2" id="KW-0812">Transmembrane</keyword>
<name>A0A9E9L6A5_BETPL</name>
<dbReference type="EMBL" id="OL546152">
    <property type="protein sequence ID" value="WAU86901.1"/>
    <property type="molecule type" value="mRNA"/>
</dbReference>
<dbReference type="InterPro" id="IPR000504">
    <property type="entry name" value="RRM_dom"/>
</dbReference>
<dbReference type="PROSITE" id="PS50102">
    <property type="entry name" value="RRM"/>
    <property type="match status" value="1"/>
</dbReference>
<dbReference type="SUPFAM" id="SSF54928">
    <property type="entry name" value="RNA-binding domain, RBD"/>
    <property type="match status" value="1"/>
</dbReference>
<proteinExistence type="evidence at transcript level"/>
<keyword evidence="1" id="KW-0694">RNA-binding</keyword>
<dbReference type="Pfam" id="PF00076">
    <property type="entry name" value="RRM_1"/>
    <property type="match status" value="1"/>
</dbReference>
<dbReference type="InterPro" id="IPR012677">
    <property type="entry name" value="Nucleotide-bd_a/b_plait_sf"/>
</dbReference>
<dbReference type="Gene3D" id="3.30.70.330">
    <property type="match status" value="1"/>
</dbReference>
<evidence type="ECO:0000256" key="2">
    <source>
        <dbReference type="SAM" id="Phobius"/>
    </source>
</evidence>
<dbReference type="PANTHER" id="PTHR23099:SF0">
    <property type="entry name" value="GERM CELL NUCLEAR ACIDIC PROTEIN"/>
    <property type="match status" value="1"/>
</dbReference>
<dbReference type="SMART" id="SM00360">
    <property type="entry name" value="RRM"/>
    <property type="match status" value="1"/>
</dbReference>
<dbReference type="GO" id="GO:0003723">
    <property type="term" value="F:RNA binding"/>
    <property type="evidence" value="ECO:0007669"/>
    <property type="project" value="UniProtKB-UniRule"/>
</dbReference>
<dbReference type="GO" id="GO:0005634">
    <property type="term" value="C:nucleus"/>
    <property type="evidence" value="ECO:0007669"/>
    <property type="project" value="TreeGrafter"/>
</dbReference>
<dbReference type="InterPro" id="IPR035979">
    <property type="entry name" value="RBD_domain_sf"/>
</dbReference>
<reference evidence="4" key="1">
    <citation type="submission" date="2021-11" db="EMBL/GenBank/DDBJ databases">
        <authorList>
            <person name="Zhang Y."/>
            <person name="Ren M."/>
            <person name="Zhang X."/>
            <person name="Zhou X."/>
            <person name="Yang J."/>
        </authorList>
    </citation>
    <scope>NUCLEOTIDE SEQUENCE</scope>
</reference>
<evidence type="ECO:0000313" key="4">
    <source>
        <dbReference type="EMBL" id="WAU86901.1"/>
    </source>
</evidence>
<feature type="domain" description="RRM" evidence="3">
    <location>
        <begin position="12"/>
        <end position="56"/>
    </location>
</feature>
<evidence type="ECO:0000256" key="1">
    <source>
        <dbReference type="PROSITE-ProRule" id="PRU00176"/>
    </source>
</evidence>
<sequence length="110" mass="12178">MEEGTETRTAKMRVFVGGLGESVTVDDLRRIFGPLGVVEGLDIVRTKGRSFAYVDFRPSSLNSLSKLFSTVHFFLFPPLLLYIISSIGFASIGEYPFEHASLHVISSSNF</sequence>
<protein>
    <submittedName>
        <fullName evidence="4">Birch protein</fullName>
    </submittedName>
</protein>